<name>A0A3B1DNV2_9ZZZZ</name>
<evidence type="ECO:0000313" key="12">
    <source>
        <dbReference type="EMBL" id="VAX30417.1"/>
    </source>
</evidence>
<dbReference type="CDD" id="cd00130">
    <property type="entry name" value="PAS"/>
    <property type="match status" value="1"/>
</dbReference>
<dbReference type="CDD" id="cd00082">
    <property type="entry name" value="HisKA"/>
    <property type="match status" value="1"/>
</dbReference>
<evidence type="ECO:0000256" key="5">
    <source>
        <dbReference type="ARBA" id="ARBA00022840"/>
    </source>
</evidence>
<dbReference type="InterPro" id="IPR036890">
    <property type="entry name" value="HATPase_C_sf"/>
</dbReference>
<evidence type="ECO:0000259" key="10">
    <source>
        <dbReference type="PROSITE" id="PS50112"/>
    </source>
</evidence>
<keyword evidence="6" id="KW-0902">Two-component regulatory system</keyword>
<gene>
    <name evidence="12" type="ORF">MNBD_NITROSPIRAE01-692</name>
</gene>
<dbReference type="GO" id="GO:0000155">
    <property type="term" value="F:phosphorelay sensor kinase activity"/>
    <property type="evidence" value="ECO:0007669"/>
    <property type="project" value="InterPro"/>
</dbReference>
<accession>A0A3B1DNV2</accession>
<dbReference type="SMART" id="SM00387">
    <property type="entry name" value="HATPase_c"/>
    <property type="match status" value="1"/>
</dbReference>
<dbReference type="Gene3D" id="3.30.565.10">
    <property type="entry name" value="Histidine kinase-like ATPase, C-terminal domain"/>
    <property type="match status" value="1"/>
</dbReference>
<feature type="region of interest" description="Disordered" evidence="7">
    <location>
        <begin position="495"/>
        <end position="514"/>
    </location>
</feature>
<dbReference type="Gene3D" id="1.10.287.130">
    <property type="match status" value="1"/>
</dbReference>
<evidence type="ECO:0000259" key="11">
    <source>
        <dbReference type="PROSITE" id="PS50113"/>
    </source>
</evidence>
<dbReference type="PROSITE" id="PS50112">
    <property type="entry name" value="PAS"/>
    <property type="match status" value="1"/>
</dbReference>
<feature type="domain" description="Histidine kinase" evidence="8">
    <location>
        <begin position="147"/>
        <end position="358"/>
    </location>
</feature>
<dbReference type="Pfam" id="PF02518">
    <property type="entry name" value="HATPase_c"/>
    <property type="match status" value="1"/>
</dbReference>
<dbReference type="PROSITE" id="PS50110">
    <property type="entry name" value="RESPONSE_REGULATORY"/>
    <property type="match status" value="1"/>
</dbReference>
<dbReference type="InterPro" id="IPR000700">
    <property type="entry name" value="PAS-assoc_C"/>
</dbReference>
<dbReference type="InterPro" id="IPR001789">
    <property type="entry name" value="Sig_transdc_resp-reg_receiver"/>
</dbReference>
<evidence type="ECO:0000256" key="6">
    <source>
        <dbReference type="ARBA" id="ARBA00023012"/>
    </source>
</evidence>
<dbReference type="EMBL" id="UOGF01000060">
    <property type="protein sequence ID" value="VAX30417.1"/>
    <property type="molecule type" value="Genomic_DNA"/>
</dbReference>
<dbReference type="InterPro" id="IPR000014">
    <property type="entry name" value="PAS"/>
</dbReference>
<dbReference type="NCBIfam" id="TIGR00229">
    <property type="entry name" value="sensory_box"/>
    <property type="match status" value="1"/>
</dbReference>
<dbReference type="InterPro" id="IPR035965">
    <property type="entry name" value="PAS-like_dom_sf"/>
</dbReference>
<dbReference type="Pfam" id="PF00512">
    <property type="entry name" value="HisKA"/>
    <property type="match status" value="1"/>
</dbReference>
<dbReference type="SUPFAM" id="SSF47384">
    <property type="entry name" value="Homodimeric domain of signal transducing histidine kinase"/>
    <property type="match status" value="1"/>
</dbReference>
<dbReference type="PROSITE" id="PS50113">
    <property type="entry name" value="PAC"/>
    <property type="match status" value="1"/>
</dbReference>
<dbReference type="SUPFAM" id="SSF52172">
    <property type="entry name" value="CheY-like"/>
    <property type="match status" value="1"/>
</dbReference>
<evidence type="ECO:0000256" key="2">
    <source>
        <dbReference type="ARBA" id="ARBA00022679"/>
    </source>
</evidence>
<evidence type="ECO:0000259" key="9">
    <source>
        <dbReference type="PROSITE" id="PS50110"/>
    </source>
</evidence>
<protein>
    <submittedName>
        <fullName evidence="12">Uncharacterized protein</fullName>
    </submittedName>
</protein>
<dbReference type="InterPro" id="IPR005467">
    <property type="entry name" value="His_kinase_dom"/>
</dbReference>
<dbReference type="Gene3D" id="3.30.450.20">
    <property type="entry name" value="PAS domain"/>
    <property type="match status" value="1"/>
</dbReference>
<evidence type="ECO:0000256" key="3">
    <source>
        <dbReference type="ARBA" id="ARBA00022741"/>
    </source>
</evidence>
<sequence length="514" mass="57618">MSPQIREPSLQHFQKALGLIQNGLLLQDKSGCPLYINQALCHIFGAAEEDILNEGLTRLFPADSIKTIKDKILPETLRFGVGKAELDGINHEGERFPLSISTMTVEDDEDDAVGFVSVCKDLSEEREFQRRKLHSEKLAAVGEMLAGVAHELNNPLTSVVGFSELLLRKRVSPEIKRQLRRISSEAIRTSKIVQNLLSVVRSHKPERILVGVNGVIQNVLELKSRQLHFDNIRLVRRLSDDQTLPKVVGDYQQLLEVFLNLINNAHQAMSADRGKGTLTITTTSNDGAVIIRISDTGPGIAKKIQSKLFQPFFTTKPDGSGLGLNISQKIIREHGGNVTFENGRDRGTSFIICLPVASDAFEPSSAPEIPKSRSSRSLKIMVLDDEEVILDLQYHLLNQLGHEPHLFSSASEALPALNEQHFDLILADIKMPRINGFKFYKHLERQHPQMTQRLIFITGDSLNQKNNHFFSEHQIHVLYKPFVLKQLEAIIENTLEKQSDPNSESAHETKGIPQ</sequence>
<dbReference type="PRINTS" id="PR00344">
    <property type="entry name" value="BCTRLSENSOR"/>
</dbReference>
<dbReference type="InterPro" id="IPR004358">
    <property type="entry name" value="Sig_transdc_His_kin-like_C"/>
</dbReference>
<keyword evidence="5" id="KW-0067">ATP-binding</keyword>
<dbReference type="Pfam" id="PF13426">
    <property type="entry name" value="PAS_9"/>
    <property type="match status" value="1"/>
</dbReference>
<evidence type="ECO:0000256" key="1">
    <source>
        <dbReference type="ARBA" id="ARBA00022553"/>
    </source>
</evidence>
<dbReference type="InterPro" id="IPR036097">
    <property type="entry name" value="HisK_dim/P_sf"/>
</dbReference>
<dbReference type="InterPro" id="IPR011006">
    <property type="entry name" value="CheY-like_superfamily"/>
</dbReference>
<dbReference type="InterPro" id="IPR003661">
    <property type="entry name" value="HisK_dim/P_dom"/>
</dbReference>
<feature type="domain" description="PAC" evidence="11">
    <location>
        <begin position="82"/>
        <end position="134"/>
    </location>
</feature>
<dbReference type="SMART" id="SM00091">
    <property type="entry name" value="PAS"/>
    <property type="match status" value="1"/>
</dbReference>
<dbReference type="CDD" id="cd17546">
    <property type="entry name" value="REC_hyHK_CKI1_RcsC-like"/>
    <property type="match status" value="1"/>
</dbReference>
<dbReference type="PANTHER" id="PTHR43065:SF46">
    <property type="entry name" value="C4-DICARBOXYLATE TRANSPORT SENSOR PROTEIN DCTB"/>
    <property type="match status" value="1"/>
</dbReference>
<keyword evidence="3" id="KW-0547">Nucleotide-binding</keyword>
<dbReference type="SUPFAM" id="SSF55874">
    <property type="entry name" value="ATPase domain of HSP90 chaperone/DNA topoisomerase II/histidine kinase"/>
    <property type="match status" value="1"/>
</dbReference>
<reference evidence="12" key="1">
    <citation type="submission" date="2018-06" db="EMBL/GenBank/DDBJ databases">
        <authorList>
            <person name="Zhirakovskaya E."/>
        </authorList>
    </citation>
    <scope>NUCLEOTIDE SEQUENCE</scope>
</reference>
<dbReference type="InterPro" id="IPR003594">
    <property type="entry name" value="HATPase_dom"/>
</dbReference>
<feature type="domain" description="PAS" evidence="10">
    <location>
        <begin position="9"/>
        <end position="80"/>
    </location>
</feature>
<feature type="domain" description="Response regulatory" evidence="9">
    <location>
        <begin position="379"/>
        <end position="495"/>
    </location>
</feature>
<keyword evidence="4" id="KW-0418">Kinase</keyword>
<evidence type="ECO:0000256" key="7">
    <source>
        <dbReference type="SAM" id="MobiDB-lite"/>
    </source>
</evidence>
<organism evidence="12">
    <name type="scientific">hydrothermal vent metagenome</name>
    <dbReference type="NCBI Taxonomy" id="652676"/>
    <lineage>
        <taxon>unclassified sequences</taxon>
        <taxon>metagenomes</taxon>
        <taxon>ecological metagenomes</taxon>
    </lineage>
</organism>
<dbReference type="Gene3D" id="3.40.50.2300">
    <property type="match status" value="1"/>
</dbReference>
<keyword evidence="2" id="KW-0808">Transferase</keyword>
<dbReference type="SMART" id="SM00388">
    <property type="entry name" value="HisKA"/>
    <property type="match status" value="1"/>
</dbReference>
<dbReference type="PROSITE" id="PS50109">
    <property type="entry name" value="HIS_KIN"/>
    <property type="match status" value="1"/>
</dbReference>
<proteinExistence type="predicted"/>
<dbReference type="SUPFAM" id="SSF55785">
    <property type="entry name" value="PYP-like sensor domain (PAS domain)"/>
    <property type="match status" value="1"/>
</dbReference>
<dbReference type="AlphaFoldDB" id="A0A3B1DNV2"/>
<dbReference type="SMART" id="SM00448">
    <property type="entry name" value="REC"/>
    <property type="match status" value="1"/>
</dbReference>
<keyword evidence="1" id="KW-0597">Phosphoprotein</keyword>
<dbReference type="Pfam" id="PF00072">
    <property type="entry name" value="Response_reg"/>
    <property type="match status" value="1"/>
</dbReference>
<evidence type="ECO:0000259" key="8">
    <source>
        <dbReference type="PROSITE" id="PS50109"/>
    </source>
</evidence>
<evidence type="ECO:0000256" key="4">
    <source>
        <dbReference type="ARBA" id="ARBA00022777"/>
    </source>
</evidence>
<dbReference type="PANTHER" id="PTHR43065">
    <property type="entry name" value="SENSOR HISTIDINE KINASE"/>
    <property type="match status" value="1"/>
</dbReference>
<dbReference type="GO" id="GO:0005524">
    <property type="term" value="F:ATP binding"/>
    <property type="evidence" value="ECO:0007669"/>
    <property type="project" value="UniProtKB-KW"/>
</dbReference>